<name>A0A8K0CIJ5_IGNLU</name>
<gene>
    <name evidence="2" type="ORF">ILUMI_18150</name>
</gene>
<evidence type="ECO:0000313" key="3">
    <source>
        <dbReference type="Proteomes" id="UP000801492"/>
    </source>
</evidence>
<dbReference type="PANTHER" id="PTHR43827:SF14">
    <property type="entry name" value="NADP-DEPENDENT OXIDOREDUCTASE DOMAIN-CONTAINING PROTEIN"/>
    <property type="match status" value="1"/>
</dbReference>
<dbReference type="Pfam" id="PF00248">
    <property type="entry name" value="Aldo_ket_red"/>
    <property type="match status" value="1"/>
</dbReference>
<protein>
    <recommendedName>
        <fullName evidence="1">NADP-dependent oxidoreductase domain-containing protein</fullName>
    </recommendedName>
</protein>
<dbReference type="PRINTS" id="PR00069">
    <property type="entry name" value="ALDKETRDTASE"/>
</dbReference>
<proteinExistence type="predicted"/>
<comment type="caution">
    <text evidence="2">The sequence shown here is derived from an EMBL/GenBank/DDBJ whole genome shotgun (WGS) entry which is preliminary data.</text>
</comment>
<dbReference type="Gene3D" id="3.20.20.100">
    <property type="entry name" value="NADP-dependent oxidoreductase domain"/>
    <property type="match status" value="1"/>
</dbReference>
<accession>A0A8K0CIJ5</accession>
<dbReference type="EMBL" id="VTPC01080459">
    <property type="protein sequence ID" value="KAF2888023.1"/>
    <property type="molecule type" value="Genomic_DNA"/>
</dbReference>
<dbReference type="SUPFAM" id="SSF51430">
    <property type="entry name" value="NAD(P)-linked oxidoreductase"/>
    <property type="match status" value="1"/>
</dbReference>
<dbReference type="GO" id="GO:0016491">
    <property type="term" value="F:oxidoreductase activity"/>
    <property type="evidence" value="ECO:0007669"/>
    <property type="project" value="InterPro"/>
</dbReference>
<keyword evidence="3" id="KW-1185">Reference proteome</keyword>
<dbReference type="OrthoDB" id="416253at2759"/>
<reference evidence="2" key="1">
    <citation type="submission" date="2019-08" db="EMBL/GenBank/DDBJ databases">
        <title>The genome of the North American firefly Photinus pyralis.</title>
        <authorList>
            <consortium name="Photinus pyralis genome working group"/>
            <person name="Fallon T.R."/>
            <person name="Sander Lower S.E."/>
            <person name="Weng J.-K."/>
        </authorList>
    </citation>
    <scope>NUCLEOTIDE SEQUENCE</scope>
    <source>
        <strain evidence="2">TRF0915ILg1</strain>
        <tissue evidence="2">Whole body</tissue>
    </source>
</reference>
<feature type="domain" description="NADP-dependent oxidoreductase" evidence="1">
    <location>
        <begin position="17"/>
        <end position="172"/>
    </location>
</feature>
<dbReference type="PROSITE" id="PS00062">
    <property type="entry name" value="ALDOKETO_REDUCTASE_2"/>
    <property type="match status" value="1"/>
</dbReference>
<sequence>EGDDLFPEGPNGTEFSDYDYIDTWKAMEELHRKGLAKSIGISNFNKRQVERLLENCTIVPVTNQVECHPYLNQKKLIEFCTSRGIIITAYSPLGSKNSPWAKPGDVWLLDDPRLKPIAEKLRKTPAQIVLRYQIQRGLITIPKSINKNRMAENMQIFDFELSSDDMAHINSFNCNKRLCPFVEFKDHKYYPFNDEY</sequence>
<dbReference type="InterPro" id="IPR023210">
    <property type="entry name" value="NADP_OxRdtase_dom"/>
</dbReference>
<dbReference type="InterPro" id="IPR036812">
    <property type="entry name" value="NAD(P)_OxRdtase_dom_sf"/>
</dbReference>
<dbReference type="Proteomes" id="UP000801492">
    <property type="component" value="Unassembled WGS sequence"/>
</dbReference>
<dbReference type="PROSITE" id="PS00063">
    <property type="entry name" value="ALDOKETO_REDUCTASE_3"/>
    <property type="match status" value="1"/>
</dbReference>
<dbReference type="InterPro" id="IPR018170">
    <property type="entry name" value="Aldo/ket_reductase_CS"/>
</dbReference>
<evidence type="ECO:0000259" key="1">
    <source>
        <dbReference type="Pfam" id="PF00248"/>
    </source>
</evidence>
<evidence type="ECO:0000313" key="2">
    <source>
        <dbReference type="EMBL" id="KAF2888023.1"/>
    </source>
</evidence>
<organism evidence="2 3">
    <name type="scientific">Ignelater luminosus</name>
    <name type="common">Cucubano</name>
    <name type="synonym">Pyrophorus luminosus</name>
    <dbReference type="NCBI Taxonomy" id="2038154"/>
    <lineage>
        <taxon>Eukaryota</taxon>
        <taxon>Metazoa</taxon>
        <taxon>Ecdysozoa</taxon>
        <taxon>Arthropoda</taxon>
        <taxon>Hexapoda</taxon>
        <taxon>Insecta</taxon>
        <taxon>Pterygota</taxon>
        <taxon>Neoptera</taxon>
        <taxon>Endopterygota</taxon>
        <taxon>Coleoptera</taxon>
        <taxon>Polyphaga</taxon>
        <taxon>Elateriformia</taxon>
        <taxon>Elateroidea</taxon>
        <taxon>Elateridae</taxon>
        <taxon>Agrypninae</taxon>
        <taxon>Pyrophorini</taxon>
        <taxon>Ignelater</taxon>
    </lineage>
</organism>
<dbReference type="PANTHER" id="PTHR43827">
    <property type="entry name" value="2,5-DIKETO-D-GLUCONIC ACID REDUCTASE"/>
    <property type="match status" value="1"/>
</dbReference>
<dbReference type="InterPro" id="IPR020471">
    <property type="entry name" value="AKR"/>
</dbReference>
<feature type="non-terminal residue" evidence="2">
    <location>
        <position position="1"/>
    </location>
</feature>
<dbReference type="AlphaFoldDB" id="A0A8K0CIJ5"/>